<evidence type="ECO:0000313" key="2">
    <source>
        <dbReference type="EMBL" id="AOW99635.1"/>
    </source>
</evidence>
<dbReference type="Pfam" id="PF17150">
    <property type="entry name" value="CHASE6_C"/>
    <property type="match status" value="1"/>
</dbReference>
<dbReference type="AlphaFoldDB" id="A0A1D8TQF2"/>
<dbReference type="STRING" id="1458985.BJP34_09350"/>
<organism evidence="2 3">
    <name type="scientific">Moorena producens PAL-8-15-08-1</name>
    <dbReference type="NCBI Taxonomy" id="1458985"/>
    <lineage>
        <taxon>Bacteria</taxon>
        <taxon>Bacillati</taxon>
        <taxon>Cyanobacteriota</taxon>
        <taxon>Cyanophyceae</taxon>
        <taxon>Coleofasciculales</taxon>
        <taxon>Coleofasciculaceae</taxon>
        <taxon>Moorena</taxon>
    </lineage>
</organism>
<dbReference type="KEGG" id="mpro:BJP34_09350"/>
<proteinExistence type="predicted"/>
<feature type="domain" description="HD-GYP" evidence="1">
    <location>
        <begin position="235"/>
        <end position="427"/>
    </location>
</feature>
<dbReference type="PROSITE" id="PS51832">
    <property type="entry name" value="HD_GYP"/>
    <property type="match status" value="1"/>
</dbReference>
<dbReference type="PANTHER" id="PTHR45228">
    <property type="entry name" value="CYCLIC DI-GMP PHOSPHODIESTERASE TM_0186-RELATED"/>
    <property type="match status" value="1"/>
</dbReference>
<dbReference type="CDD" id="cd00077">
    <property type="entry name" value="HDc"/>
    <property type="match status" value="1"/>
</dbReference>
<dbReference type="EMBL" id="CP017599">
    <property type="protein sequence ID" value="AOW99635.1"/>
    <property type="molecule type" value="Genomic_DNA"/>
</dbReference>
<dbReference type="InterPro" id="IPR003607">
    <property type="entry name" value="HD/PDEase_dom"/>
</dbReference>
<protein>
    <submittedName>
        <fullName evidence="2">Metal-dependent phosphohydrolase</fullName>
    </submittedName>
</protein>
<dbReference type="RefSeq" id="WP_070392116.1">
    <property type="nucleotide sequence ID" value="NZ_CP017599.1"/>
</dbReference>
<dbReference type="Gene3D" id="1.10.3210.10">
    <property type="entry name" value="Hypothetical protein af1432"/>
    <property type="match status" value="1"/>
</dbReference>
<evidence type="ECO:0000313" key="3">
    <source>
        <dbReference type="Proteomes" id="UP000177870"/>
    </source>
</evidence>
<name>A0A1D8TQF2_9CYAN</name>
<dbReference type="InterPro" id="IPR037522">
    <property type="entry name" value="HD_GYP_dom"/>
</dbReference>
<dbReference type="PANTHER" id="PTHR45228:SF1">
    <property type="entry name" value="CYCLIC DI-GMP PHOSPHODIESTERASE TM_0186"/>
    <property type="match status" value="1"/>
</dbReference>
<dbReference type="InterPro" id="IPR033415">
    <property type="entry name" value="CHASE6_C"/>
</dbReference>
<accession>A0A1D8TQF2</accession>
<sequence length="450" mass="50053">MRSGSILQKLEQAHRGTKKPLSFGVYYKNTLVSLCHALEDFILESDSAPLMITAFQRGQWYLEEAERYGDIALKSSQVVILAAPDAGFAEHPTSQRSNVALVSLESSDPVAQEWHLIIISQTYTAMVLCQELSESDYGTQGVPEQDRERKFYGFWTFEPDLVRETVEFAIAHIGNYNPDLQASLTAQLQQMIDSTKPRDYIGAVVNRVVNYLQKGQQELPSHTSPSHVQVLDDNLVSNEMQAFLRMAQLIDQADAVNPNAGAEVKTLCETIGQLLDLPAWQLKRLSLAALLHRLSPLQGVKIELPPKSAAQKDVIEKQESLPRGSVLRIMPRLQAVANIITHQTESWDGSGQPDGLAYDNIPLESRILRLIAYFQQQLNTHESEEDALSIALRSCQELSGEAFDPKLVETLGLIVMGMQQGMSLQANQPKIASGMWLLDSLSEERVTVEG</sequence>
<dbReference type="InterPro" id="IPR019278">
    <property type="entry name" value="DICT_dom"/>
</dbReference>
<dbReference type="Pfam" id="PF10069">
    <property type="entry name" value="DICT"/>
    <property type="match status" value="1"/>
</dbReference>
<dbReference type="GO" id="GO:0016787">
    <property type="term" value="F:hydrolase activity"/>
    <property type="evidence" value="ECO:0007669"/>
    <property type="project" value="UniProtKB-KW"/>
</dbReference>
<keyword evidence="2" id="KW-0378">Hydrolase</keyword>
<dbReference type="Proteomes" id="UP000177870">
    <property type="component" value="Chromosome"/>
</dbReference>
<dbReference type="Pfam" id="PF13487">
    <property type="entry name" value="HD_5"/>
    <property type="match status" value="1"/>
</dbReference>
<gene>
    <name evidence="2" type="ORF">BJP34_09350</name>
</gene>
<dbReference type="InterPro" id="IPR052020">
    <property type="entry name" value="Cyclic_di-GMP/3'3'-cGAMP_PDE"/>
</dbReference>
<reference evidence="3" key="1">
    <citation type="submission" date="2016-10" db="EMBL/GenBank/DDBJ databases">
        <title>Comparative genomics uncovers the prolific and rare metabolic potential of the cyanobacterial genus Moorea.</title>
        <authorList>
            <person name="Leao T."/>
            <person name="Castelao G."/>
            <person name="Korobeynikov A."/>
            <person name="Monroe E.A."/>
            <person name="Podell S."/>
            <person name="Glukhov E."/>
            <person name="Allen E."/>
            <person name="Gerwick W.H."/>
            <person name="Gerwick L."/>
        </authorList>
    </citation>
    <scope>NUCLEOTIDE SEQUENCE [LARGE SCALE GENOMIC DNA]</scope>
    <source>
        <strain evidence="3">PAL-8-15-08-1</strain>
    </source>
</reference>
<evidence type="ECO:0000259" key="1">
    <source>
        <dbReference type="PROSITE" id="PS51832"/>
    </source>
</evidence>
<dbReference type="OrthoDB" id="9804747at2"/>